<dbReference type="PANTHER" id="PTHR24171">
    <property type="entry name" value="ANKYRIN REPEAT DOMAIN-CONTAINING PROTEIN 39-RELATED"/>
    <property type="match status" value="1"/>
</dbReference>
<feature type="repeat" description="ANK" evidence="3">
    <location>
        <begin position="119"/>
        <end position="151"/>
    </location>
</feature>
<dbReference type="OrthoDB" id="341259at2759"/>
<dbReference type="EMBL" id="KZ613944">
    <property type="protein sequence ID" value="PMD41820.1"/>
    <property type="molecule type" value="Genomic_DNA"/>
</dbReference>
<feature type="repeat" description="ANK" evidence="3">
    <location>
        <begin position="228"/>
        <end position="260"/>
    </location>
</feature>
<keyword evidence="1" id="KW-0677">Repeat</keyword>
<sequence>MKSLVNQGADVNTLIWDEWPCIHRLALFGLEDAFTFFLENGADPNPPTVKIRKPIYWAAGDGHESICRILLDHEDKTEELLKPADYQAAFNQAVGKGSLSTMKLLWSRREVTLNGKDQYGYTPLQSAARNGHTDIVKFLIDHGALIEDHEQGDPALIDAASDGYFEVIKLLCAEGKGKLTLNSSGARQDIPDCHNRLPLPTAAVYGHDLIVRDLIKAGGDPNMISGEDEDTPLIIATSNGHEKTVKVLLANGADKELTNKFGDTALDIAEEKGKKEILELLEG</sequence>
<dbReference type="InterPro" id="IPR036770">
    <property type="entry name" value="Ankyrin_rpt-contain_sf"/>
</dbReference>
<dbReference type="InterPro" id="IPR002110">
    <property type="entry name" value="Ankyrin_rpt"/>
</dbReference>
<evidence type="ECO:0000256" key="2">
    <source>
        <dbReference type="ARBA" id="ARBA00023043"/>
    </source>
</evidence>
<evidence type="ECO:0000313" key="5">
    <source>
        <dbReference type="Proteomes" id="UP000235786"/>
    </source>
</evidence>
<dbReference type="Pfam" id="PF12796">
    <property type="entry name" value="Ank_2"/>
    <property type="match status" value="2"/>
</dbReference>
<evidence type="ECO:0000256" key="3">
    <source>
        <dbReference type="PROSITE-ProRule" id="PRU00023"/>
    </source>
</evidence>
<dbReference type="AlphaFoldDB" id="A0A2J6RTG8"/>
<dbReference type="PROSITE" id="PS50088">
    <property type="entry name" value="ANK_REPEAT"/>
    <property type="match status" value="3"/>
</dbReference>
<dbReference type="SUPFAM" id="SSF48403">
    <property type="entry name" value="Ankyrin repeat"/>
    <property type="match status" value="1"/>
</dbReference>
<dbReference type="PROSITE" id="PS50297">
    <property type="entry name" value="ANK_REP_REGION"/>
    <property type="match status" value="2"/>
</dbReference>
<dbReference type="Proteomes" id="UP000235786">
    <property type="component" value="Unassembled WGS sequence"/>
</dbReference>
<reference evidence="4 5" key="1">
    <citation type="submission" date="2016-04" db="EMBL/GenBank/DDBJ databases">
        <title>A degradative enzymes factory behind the ericoid mycorrhizal symbiosis.</title>
        <authorList>
            <consortium name="DOE Joint Genome Institute"/>
            <person name="Martino E."/>
            <person name="Morin E."/>
            <person name="Grelet G."/>
            <person name="Kuo A."/>
            <person name="Kohler A."/>
            <person name="Daghino S."/>
            <person name="Barry K."/>
            <person name="Choi C."/>
            <person name="Cichocki N."/>
            <person name="Clum A."/>
            <person name="Copeland A."/>
            <person name="Hainaut M."/>
            <person name="Haridas S."/>
            <person name="Labutti K."/>
            <person name="Lindquist E."/>
            <person name="Lipzen A."/>
            <person name="Khouja H.-R."/>
            <person name="Murat C."/>
            <person name="Ohm R."/>
            <person name="Olson A."/>
            <person name="Spatafora J."/>
            <person name="Veneault-Fourrey C."/>
            <person name="Henrissat B."/>
            <person name="Grigoriev I."/>
            <person name="Martin F."/>
            <person name="Perotto S."/>
        </authorList>
    </citation>
    <scope>NUCLEOTIDE SEQUENCE [LARGE SCALE GENOMIC DNA]</scope>
    <source>
        <strain evidence="4 5">F</strain>
    </source>
</reference>
<name>A0A2J6RTG8_HYAVF</name>
<keyword evidence="5" id="KW-1185">Reference proteome</keyword>
<dbReference type="PRINTS" id="PR01415">
    <property type="entry name" value="ANKYRIN"/>
</dbReference>
<protein>
    <submittedName>
        <fullName evidence="4">Ankyrin</fullName>
    </submittedName>
</protein>
<dbReference type="SMART" id="SM00248">
    <property type="entry name" value="ANK"/>
    <property type="match status" value="6"/>
</dbReference>
<organism evidence="4 5">
    <name type="scientific">Hyaloscypha variabilis (strain UAMH 11265 / GT02V1 / F)</name>
    <name type="common">Meliniomyces variabilis</name>
    <dbReference type="NCBI Taxonomy" id="1149755"/>
    <lineage>
        <taxon>Eukaryota</taxon>
        <taxon>Fungi</taxon>
        <taxon>Dikarya</taxon>
        <taxon>Ascomycota</taxon>
        <taxon>Pezizomycotina</taxon>
        <taxon>Leotiomycetes</taxon>
        <taxon>Helotiales</taxon>
        <taxon>Hyaloscyphaceae</taxon>
        <taxon>Hyaloscypha</taxon>
        <taxon>Hyaloscypha variabilis</taxon>
    </lineage>
</organism>
<evidence type="ECO:0000313" key="4">
    <source>
        <dbReference type="EMBL" id="PMD41820.1"/>
    </source>
</evidence>
<evidence type="ECO:0000256" key="1">
    <source>
        <dbReference type="ARBA" id="ARBA00022737"/>
    </source>
</evidence>
<accession>A0A2J6RTG8</accession>
<proteinExistence type="predicted"/>
<feature type="repeat" description="ANK" evidence="3">
    <location>
        <begin position="194"/>
        <end position="226"/>
    </location>
</feature>
<keyword evidence="2 3" id="KW-0040">ANK repeat</keyword>
<dbReference type="Gene3D" id="1.25.40.20">
    <property type="entry name" value="Ankyrin repeat-containing domain"/>
    <property type="match status" value="2"/>
</dbReference>
<gene>
    <name evidence="4" type="ORF">L207DRAFT_425913</name>
</gene>
<dbReference type="STRING" id="1149755.A0A2J6RTG8"/>